<dbReference type="RefSeq" id="WP_078974143.1">
    <property type="nucleotide sequence ID" value="NZ_MWQN01000001.1"/>
</dbReference>
<reference evidence="2 3" key="1">
    <citation type="submission" date="2017-03" db="EMBL/GenBank/DDBJ databases">
        <title>Draft genome sequence of Streptomyces scabrisporus NF3, endophyte isolated from Amphipterygium adstringens.</title>
        <authorList>
            <person name="Vazquez M."/>
            <person name="Ceapa C.D."/>
            <person name="Rodriguez Luna D."/>
            <person name="Sanchez Esquivel S."/>
        </authorList>
    </citation>
    <scope>NUCLEOTIDE SEQUENCE [LARGE SCALE GENOMIC DNA]</scope>
    <source>
        <strain evidence="2 3">NF3</strain>
    </source>
</reference>
<evidence type="ECO:0000313" key="2">
    <source>
        <dbReference type="EMBL" id="OPC79875.1"/>
    </source>
</evidence>
<dbReference type="Gene3D" id="2.60.120.10">
    <property type="entry name" value="Jelly Rolls"/>
    <property type="match status" value="1"/>
</dbReference>
<dbReference type="OrthoDB" id="512358at2"/>
<dbReference type="EMBL" id="MWQN01000001">
    <property type="protein sequence ID" value="OPC79875.1"/>
    <property type="molecule type" value="Genomic_DNA"/>
</dbReference>
<feature type="domain" description="Cupin type-2" evidence="1">
    <location>
        <begin position="51"/>
        <end position="114"/>
    </location>
</feature>
<dbReference type="InterPro" id="IPR013096">
    <property type="entry name" value="Cupin_2"/>
</dbReference>
<dbReference type="Proteomes" id="UP000190037">
    <property type="component" value="Unassembled WGS sequence"/>
</dbReference>
<proteinExistence type="predicted"/>
<evidence type="ECO:0000259" key="1">
    <source>
        <dbReference type="Pfam" id="PF07883"/>
    </source>
</evidence>
<dbReference type="Pfam" id="PF07883">
    <property type="entry name" value="Cupin_2"/>
    <property type="match status" value="1"/>
</dbReference>
<keyword evidence="3" id="KW-1185">Reference proteome</keyword>
<dbReference type="InterPro" id="IPR014710">
    <property type="entry name" value="RmlC-like_jellyroll"/>
</dbReference>
<protein>
    <submittedName>
        <fullName evidence="2">Cupin</fullName>
    </submittedName>
</protein>
<sequence length="133" mass="14266">MTYVDLFQSAVRLAEVGGRIEVGERRMVGDAPGWQVAVFRVETDAELHADLWEMHPSSDEVVCVWSGGLRIVLRDAVGDGEGPPVALGPGGAFVVPRGRWHRLEADGPVEVMSIGVRTGTHLEPRADGVGVRG</sequence>
<accession>A0A1T3NT01</accession>
<comment type="caution">
    <text evidence="2">The sequence shown here is derived from an EMBL/GenBank/DDBJ whole genome shotgun (WGS) entry which is preliminary data.</text>
</comment>
<evidence type="ECO:0000313" key="3">
    <source>
        <dbReference type="Proteomes" id="UP000190037"/>
    </source>
</evidence>
<dbReference type="InterPro" id="IPR011051">
    <property type="entry name" value="RmlC_Cupin_sf"/>
</dbReference>
<gene>
    <name evidence="2" type="ORF">B4N89_01990</name>
</gene>
<dbReference type="SUPFAM" id="SSF51182">
    <property type="entry name" value="RmlC-like cupins"/>
    <property type="match status" value="1"/>
</dbReference>
<name>A0A1T3NT01_9ACTN</name>
<organism evidence="2 3">
    <name type="scientific">Embleya scabrispora</name>
    <dbReference type="NCBI Taxonomy" id="159449"/>
    <lineage>
        <taxon>Bacteria</taxon>
        <taxon>Bacillati</taxon>
        <taxon>Actinomycetota</taxon>
        <taxon>Actinomycetes</taxon>
        <taxon>Kitasatosporales</taxon>
        <taxon>Streptomycetaceae</taxon>
        <taxon>Embleya</taxon>
    </lineage>
</organism>
<dbReference type="AlphaFoldDB" id="A0A1T3NT01"/>
<dbReference type="STRING" id="159449.B4N89_01990"/>